<keyword evidence="1" id="KW-0326">Glycosidase</keyword>
<gene>
    <name evidence="1" type="ORF">ACFVKH_03760</name>
</gene>
<comment type="caution">
    <text evidence="1">The sequence shown here is derived from an EMBL/GenBank/DDBJ whole genome shotgun (WGS) entry which is preliminary data.</text>
</comment>
<reference evidence="1 2" key="1">
    <citation type="submission" date="2024-10" db="EMBL/GenBank/DDBJ databases">
        <authorList>
            <person name="Ratan Roy A."/>
            <person name="Morales Sandoval P.H."/>
            <person name="De Los Santos Villalobos S."/>
            <person name="Chakraborty S."/>
            <person name="Mukherjee J."/>
        </authorList>
    </citation>
    <scope>NUCLEOTIDE SEQUENCE [LARGE SCALE GENOMIC DNA]</scope>
    <source>
        <strain evidence="1 2">S1</strain>
    </source>
</reference>
<dbReference type="PANTHER" id="PTHR43393:SF3">
    <property type="entry name" value="LYSINE DECARBOXYLASE-LIKE PROTEIN"/>
    <property type="match status" value="1"/>
</dbReference>
<evidence type="ECO:0000313" key="2">
    <source>
        <dbReference type="Proteomes" id="UP001600165"/>
    </source>
</evidence>
<evidence type="ECO:0000313" key="1">
    <source>
        <dbReference type="EMBL" id="MFE4105381.1"/>
    </source>
</evidence>
<keyword evidence="2" id="KW-1185">Reference proteome</keyword>
<proteinExistence type="predicted"/>
<dbReference type="Proteomes" id="UP001600165">
    <property type="component" value="Unassembled WGS sequence"/>
</dbReference>
<dbReference type="SUPFAM" id="SSF102405">
    <property type="entry name" value="MCP/YpsA-like"/>
    <property type="match status" value="1"/>
</dbReference>
<protein>
    <submittedName>
        <fullName evidence="1">LOG family protein</fullName>
        <ecNumber evidence="1">3.2.2.-</ecNumber>
    </submittedName>
</protein>
<dbReference type="InterPro" id="IPR031100">
    <property type="entry name" value="LOG_fam"/>
</dbReference>
<dbReference type="EMBL" id="JBHZOL010000021">
    <property type="protein sequence ID" value="MFE4105381.1"/>
    <property type="molecule type" value="Genomic_DNA"/>
</dbReference>
<dbReference type="InterPro" id="IPR052341">
    <property type="entry name" value="LOG_family_nucleotidases"/>
</dbReference>
<keyword evidence="1" id="KW-0378">Hydrolase</keyword>
<dbReference type="RefSeq" id="WP_377961806.1">
    <property type="nucleotide sequence ID" value="NZ_JBHZOL010000021.1"/>
</dbReference>
<name>A0ABW6IB52_9CYAN</name>
<dbReference type="Pfam" id="PF03641">
    <property type="entry name" value="Lysine_decarbox"/>
    <property type="match status" value="1"/>
</dbReference>
<dbReference type="EC" id="3.2.2.-" evidence="1"/>
<accession>A0ABW6IB52</accession>
<dbReference type="PANTHER" id="PTHR43393">
    <property type="entry name" value="CYTOKININ RIBOSIDE 5'-MONOPHOSPHATE PHOSPHORIBOHYDROLASE"/>
    <property type="match status" value="1"/>
</dbReference>
<dbReference type="Gene3D" id="3.40.50.450">
    <property type="match status" value="1"/>
</dbReference>
<sequence>MLDSDRFRVAIFGSARIHAGDSIYEQVRRLARLLGREGIDVVTGGGPGLMEAANRGHKEGRADPASKSYGLSIKLPFEEGVNDHVDIKREFDRFSDRLDHFMSLSNAVVVAPGGVGTLLEMVYTWQLMQVEHICNIPIVLVGEMWADLLAWVRQWPLQKQLIDPEDYELLFLVRNCDEAFEILRDTYQEFSKGNNAFCLNYHRYKLD</sequence>
<organism evidence="1 2">
    <name type="scientific">Almyronema epifaneia S1</name>
    <dbReference type="NCBI Taxonomy" id="2991925"/>
    <lineage>
        <taxon>Bacteria</taxon>
        <taxon>Bacillati</taxon>
        <taxon>Cyanobacteriota</taxon>
        <taxon>Cyanophyceae</taxon>
        <taxon>Nodosilineales</taxon>
        <taxon>Nodosilineaceae</taxon>
        <taxon>Almyronema</taxon>
        <taxon>Almyronema epifaneia</taxon>
    </lineage>
</organism>
<dbReference type="GO" id="GO:0016798">
    <property type="term" value="F:hydrolase activity, acting on glycosyl bonds"/>
    <property type="evidence" value="ECO:0007669"/>
    <property type="project" value="UniProtKB-KW"/>
</dbReference>